<dbReference type="AlphaFoldDB" id="A0A0K2U8W7"/>
<feature type="domain" description="G-protein coupled receptors family 1 profile" evidence="8">
    <location>
        <begin position="1"/>
        <end position="108"/>
    </location>
</feature>
<reference evidence="9" key="1">
    <citation type="submission" date="2014-05" db="EMBL/GenBank/DDBJ databases">
        <authorList>
            <person name="Chronopoulou M."/>
        </authorList>
    </citation>
    <scope>NUCLEOTIDE SEQUENCE</scope>
    <source>
        <tissue evidence="9">Whole organism</tissue>
    </source>
</reference>
<name>A0A0K2U8W7_LEPSM</name>
<dbReference type="InterPro" id="IPR052954">
    <property type="entry name" value="GPCR-Ligand_Int"/>
</dbReference>
<evidence type="ECO:0000256" key="3">
    <source>
        <dbReference type="ARBA" id="ARBA00022692"/>
    </source>
</evidence>
<keyword evidence="4 7" id="KW-1133">Transmembrane helix</keyword>
<evidence type="ECO:0000256" key="1">
    <source>
        <dbReference type="ARBA" id="ARBA00004370"/>
    </source>
</evidence>
<keyword evidence="5 7" id="KW-0472">Membrane</keyword>
<evidence type="ECO:0000256" key="7">
    <source>
        <dbReference type="SAM" id="Phobius"/>
    </source>
</evidence>
<evidence type="ECO:0000256" key="2">
    <source>
        <dbReference type="ARBA" id="ARBA00010663"/>
    </source>
</evidence>
<evidence type="ECO:0000256" key="5">
    <source>
        <dbReference type="ARBA" id="ARBA00023136"/>
    </source>
</evidence>
<feature type="region of interest" description="Disordered" evidence="6">
    <location>
        <begin position="145"/>
        <end position="176"/>
    </location>
</feature>
<proteinExistence type="inferred from homology"/>
<feature type="compositionally biased region" description="Basic and acidic residues" evidence="6">
    <location>
        <begin position="153"/>
        <end position="171"/>
    </location>
</feature>
<organism evidence="9">
    <name type="scientific">Lepeophtheirus salmonis</name>
    <name type="common">Salmon louse</name>
    <name type="synonym">Caligus salmonis</name>
    <dbReference type="NCBI Taxonomy" id="72036"/>
    <lineage>
        <taxon>Eukaryota</taxon>
        <taxon>Metazoa</taxon>
        <taxon>Ecdysozoa</taxon>
        <taxon>Arthropoda</taxon>
        <taxon>Crustacea</taxon>
        <taxon>Multicrustacea</taxon>
        <taxon>Hexanauplia</taxon>
        <taxon>Copepoda</taxon>
        <taxon>Siphonostomatoida</taxon>
        <taxon>Caligidae</taxon>
        <taxon>Lepeophtheirus</taxon>
    </lineage>
</organism>
<feature type="transmembrane region" description="Helical" evidence="7">
    <location>
        <begin position="88"/>
        <end position="109"/>
    </location>
</feature>
<sequence>MVILPTSIMLISSCLIYRQMLSSMRLGIFTNAQEQARRRRNRNINIMLIGIVVLFLVCHLGEVVIAIYELTQSYRNGKKNPFPDWAGNMVVVNHLLIVINSSLNFVIYCKDIVFRQTVKKMLNSRKEANHVALIRNQMVLETQRTNPCNSQQREIKLDQKGDEPNKKETLPKVHTSVQTNKNDVEDPQAIIVRRIEEMEVIL</sequence>
<evidence type="ECO:0000313" key="9">
    <source>
        <dbReference type="EMBL" id="CDW34151.1"/>
    </source>
</evidence>
<dbReference type="EMBL" id="HACA01016790">
    <property type="protein sequence ID" value="CDW34151.1"/>
    <property type="molecule type" value="Transcribed_RNA"/>
</dbReference>
<accession>A0A0K2U8W7</accession>
<evidence type="ECO:0000256" key="4">
    <source>
        <dbReference type="ARBA" id="ARBA00022989"/>
    </source>
</evidence>
<gene>
    <name evidence="9" type="primary">GPRNNA1</name>
</gene>
<dbReference type="SUPFAM" id="SSF81321">
    <property type="entry name" value="Family A G protein-coupled receptor-like"/>
    <property type="match status" value="1"/>
</dbReference>
<keyword evidence="3 7" id="KW-0812">Transmembrane</keyword>
<dbReference type="Pfam" id="PF00001">
    <property type="entry name" value="7tm_1"/>
    <property type="match status" value="1"/>
</dbReference>
<dbReference type="InterPro" id="IPR017452">
    <property type="entry name" value="GPCR_Rhodpsn_7TM"/>
</dbReference>
<dbReference type="OrthoDB" id="10011262at2759"/>
<evidence type="ECO:0000259" key="8">
    <source>
        <dbReference type="PROSITE" id="PS50262"/>
    </source>
</evidence>
<feature type="transmembrane region" description="Helical" evidence="7">
    <location>
        <begin position="46"/>
        <end position="68"/>
    </location>
</feature>
<comment type="subcellular location">
    <subcellularLocation>
        <location evidence="1">Membrane</location>
    </subcellularLocation>
</comment>
<dbReference type="GO" id="GO:0004930">
    <property type="term" value="F:G protein-coupled receptor activity"/>
    <property type="evidence" value="ECO:0007669"/>
    <property type="project" value="InterPro"/>
</dbReference>
<dbReference type="PROSITE" id="PS50262">
    <property type="entry name" value="G_PROTEIN_RECEP_F1_2"/>
    <property type="match status" value="1"/>
</dbReference>
<protein>
    <recommendedName>
        <fullName evidence="8">G-protein coupled receptors family 1 profile domain-containing protein</fullName>
    </recommendedName>
</protein>
<comment type="similarity">
    <text evidence="2">Belongs to the G-protein coupled receptor 1 family.</text>
</comment>
<dbReference type="PANTHER" id="PTHR46641">
    <property type="entry name" value="FMRFAMIDE RECEPTOR-RELATED"/>
    <property type="match status" value="1"/>
</dbReference>
<dbReference type="Gene3D" id="1.20.1070.10">
    <property type="entry name" value="Rhodopsin 7-helix transmembrane proteins"/>
    <property type="match status" value="1"/>
</dbReference>
<dbReference type="PANTHER" id="PTHR46641:SF2">
    <property type="entry name" value="FMRFAMIDE RECEPTOR"/>
    <property type="match status" value="1"/>
</dbReference>
<evidence type="ECO:0000256" key="6">
    <source>
        <dbReference type="SAM" id="MobiDB-lite"/>
    </source>
</evidence>
<dbReference type="GO" id="GO:0016020">
    <property type="term" value="C:membrane"/>
    <property type="evidence" value="ECO:0007669"/>
    <property type="project" value="UniProtKB-SubCell"/>
</dbReference>
<dbReference type="InterPro" id="IPR000276">
    <property type="entry name" value="GPCR_Rhodpsn"/>
</dbReference>